<dbReference type="FunFam" id="3.30.160.60:FF:000100">
    <property type="entry name" value="Zinc finger 45-like"/>
    <property type="match status" value="1"/>
</dbReference>
<feature type="region of interest" description="Disordered" evidence="13">
    <location>
        <begin position="205"/>
        <end position="225"/>
    </location>
</feature>
<evidence type="ECO:0000259" key="14">
    <source>
        <dbReference type="PROSITE" id="PS50157"/>
    </source>
</evidence>
<keyword evidence="10" id="KW-0539">Nucleus</keyword>
<dbReference type="GO" id="GO:0008270">
    <property type="term" value="F:zinc ion binding"/>
    <property type="evidence" value="ECO:0007669"/>
    <property type="project" value="UniProtKB-UniRule"/>
</dbReference>
<dbReference type="InterPro" id="IPR013087">
    <property type="entry name" value="Znf_C2H2_type"/>
</dbReference>
<feature type="binding site" evidence="12">
    <location>
        <position position="7"/>
    </location>
    <ligand>
        <name>Zn(2+)</name>
        <dbReference type="ChEBI" id="CHEBI:29105"/>
    </ligand>
</feature>
<dbReference type="Gene3D" id="3.30.160.60">
    <property type="entry name" value="Classic Zinc Finger"/>
    <property type="match status" value="6"/>
</dbReference>
<keyword evidence="5 11" id="KW-0863">Zinc-finger</keyword>
<dbReference type="GO" id="GO:0000978">
    <property type="term" value="F:RNA polymerase II cis-regulatory region sequence-specific DNA binding"/>
    <property type="evidence" value="ECO:0007669"/>
    <property type="project" value="TreeGrafter"/>
</dbReference>
<proteinExistence type="inferred from homology"/>
<evidence type="ECO:0000256" key="2">
    <source>
        <dbReference type="ARBA" id="ARBA00006991"/>
    </source>
</evidence>
<evidence type="ECO:0000256" key="5">
    <source>
        <dbReference type="ARBA" id="ARBA00022771"/>
    </source>
</evidence>
<dbReference type="FunFam" id="3.30.160.60:FF:001177">
    <property type="entry name" value="Zinc finger protein 33A"/>
    <property type="match status" value="1"/>
</dbReference>
<evidence type="ECO:0000256" key="9">
    <source>
        <dbReference type="ARBA" id="ARBA00023163"/>
    </source>
</evidence>
<dbReference type="SMART" id="SM00868">
    <property type="entry name" value="zf-AD"/>
    <property type="match status" value="1"/>
</dbReference>
<dbReference type="PROSITE" id="PS50157">
    <property type="entry name" value="ZINC_FINGER_C2H2_2"/>
    <property type="match status" value="6"/>
</dbReference>
<dbReference type="EMBL" id="JARGEI010000028">
    <property type="protein sequence ID" value="KAJ8706840.1"/>
    <property type="molecule type" value="Genomic_DNA"/>
</dbReference>
<comment type="subcellular location">
    <subcellularLocation>
        <location evidence="1">Nucleus</location>
    </subcellularLocation>
</comment>
<evidence type="ECO:0000256" key="8">
    <source>
        <dbReference type="ARBA" id="ARBA00023125"/>
    </source>
</evidence>
<evidence type="ECO:0000256" key="6">
    <source>
        <dbReference type="ARBA" id="ARBA00022833"/>
    </source>
</evidence>
<dbReference type="FunFam" id="3.30.160.60:FF:000709">
    <property type="entry name" value="GDNF-inducible zinc finger protein 1"/>
    <property type="match status" value="1"/>
</dbReference>
<evidence type="ECO:0000259" key="15">
    <source>
        <dbReference type="PROSITE" id="PS51915"/>
    </source>
</evidence>
<dbReference type="InterPro" id="IPR012934">
    <property type="entry name" value="Znf_AD"/>
</dbReference>
<evidence type="ECO:0000256" key="10">
    <source>
        <dbReference type="ARBA" id="ARBA00023242"/>
    </source>
</evidence>
<dbReference type="PANTHER" id="PTHR23235:SF120">
    <property type="entry name" value="KRUPPEL-LIKE FACTOR 15"/>
    <property type="match status" value="1"/>
</dbReference>
<evidence type="ECO:0000256" key="3">
    <source>
        <dbReference type="ARBA" id="ARBA00022723"/>
    </source>
</evidence>
<evidence type="ECO:0000256" key="12">
    <source>
        <dbReference type="PROSITE-ProRule" id="PRU01263"/>
    </source>
</evidence>
<dbReference type="GO" id="GO:0000981">
    <property type="term" value="F:DNA-binding transcription factor activity, RNA polymerase II-specific"/>
    <property type="evidence" value="ECO:0007669"/>
    <property type="project" value="TreeGrafter"/>
</dbReference>
<protein>
    <submittedName>
        <fullName evidence="16">Uncharacterized protein</fullName>
    </submittedName>
</protein>
<feature type="domain" description="C2H2-type" evidence="14">
    <location>
        <begin position="324"/>
        <end position="351"/>
    </location>
</feature>
<dbReference type="Pfam" id="PF07776">
    <property type="entry name" value="zf-AD"/>
    <property type="match status" value="1"/>
</dbReference>
<keyword evidence="6 12" id="KW-0862">Zinc</keyword>
<feature type="domain" description="C2H2-type" evidence="14">
    <location>
        <begin position="408"/>
        <end position="435"/>
    </location>
</feature>
<keyword evidence="4" id="KW-0677">Repeat</keyword>
<evidence type="ECO:0000256" key="13">
    <source>
        <dbReference type="SAM" id="MobiDB-lite"/>
    </source>
</evidence>
<name>A0AAD7Y922_MYTSE</name>
<feature type="domain" description="C2H2-type" evidence="14">
    <location>
        <begin position="268"/>
        <end position="295"/>
    </location>
</feature>
<sequence length="435" mass="50591">MERMEMCRICLVENVRMNIVDDKDLQKIYETLTDIPFVTEDRRPMLVCFLCFAQLKQCCQLQRKCLEAEELLAQMMNERDPLSNQGPMENVSHIESVTIKQELPDVCEGQDDVVEPKGEHFEYELQLEHLKTSYSDAEDIPAQQSESDTEHDEPSMDIKTKVEEVPSKKRRASDTTRAVAVKKRNLHVRGKKLEDVITVIQKKNEDFDESDSEVSQDTESGTSRLIPSFQKVTVNTTPRVDDSDTLDTSCVNDNENSNDDVTKDKKPFKCDVCQISFIRKNHLTNHIRTHTREKPFVCKECQLCFSQKVHLTNHIRLHTGEKPYKCKDCQLCFSRKDSLTRHIRVHTGEKPYKCPECQLCFSQRDHLTRHIRTHTGEKPYKCEECQLSFSQKATLLKHIATHSGDKPYKCEKCHLCFEWKQQLTRHTRTHTGETP</sequence>
<keyword evidence="3 12" id="KW-0479">Metal-binding</keyword>
<feature type="region of interest" description="Disordered" evidence="13">
    <location>
        <begin position="138"/>
        <end position="158"/>
    </location>
</feature>
<keyword evidence="17" id="KW-1185">Reference proteome</keyword>
<reference evidence="16" key="1">
    <citation type="submission" date="2023-03" db="EMBL/GenBank/DDBJ databases">
        <title>Chromosome-level genomes of two armyworms, Mythimna separata and Mythimna loreyi, provide insights into the biosynthesis and reception of sex pheromones.</title>
        <authorList>
            <person name="Zhao H."/>
        </authorList>
    </citation>
    <scope>NUCLEOTIDE SEQUENCE</scope>
    <source>
        <strain evidence="16">BeijingLab</strain>
        <tissue evidence="16">Pupa</tissue>
    </source>
</reference>
<dbReference type="FunFam" id="3.30.160.60:FF:002343">
    <property type="entry name" value="Zinc finger protein 33A"/>
    <property type="match status" value="1"/>
</dbReference>
<gene>
    <name evidence="16" type="ORF">PYW07_012918</name>
</gene>
<dbReference type="SUPFAM" id="SSF57716">
    <property type="entry name" value="Glucocorticoid receptor-like (DNA-binding domain)"/>
    <property type="match status" value="1"/>
</dbReference>
<dbReference type="PROSITE" id="PS51915">
    <property type="entry name" value="ZAD"/>
    <property type="match status" value="1"/>
</dbReference>
<dbReference type="FunFam" id="3.30.160.60:FF:001119">
    <property type="entry name" value="zinc finger protein 408"/>
    <property type="match status" value="2"/>
</dbReference>
<dbReference type="GO" id="GO:0045892">
    <property type="term" value="P:negative regulation of DNA-templated transcription"/>
    <property type="evidence" value="ECO:0007669"/>
    <property type="project" value="UniProtKB-ARBA"/>
</dbReference>
<organism evidence="16 17">
    <name type="scientific">Mythimna separata</name>
    <name type="common">Oriental armyworm</name>
    <name type="synonym">Pseudaletia separata</name>
    <dbReference type="NCBI Taxonomy" id="271217"/>
    <lineage>
        <taxon>Eukaryota</taxon>
        <taxon>Metazoa</taxon>
        <taxon>Ecdysozoa</taxon>
        <taxon>Arthropoda</taxon>
        <taxon>Hexapoda</taxon>
        <taxon>Insecta</taxon>
        <taxon>Pterygota</taxon>
        <taxon>Neoptera</taxon>
        <taxon>Endopterygota</taxon>
        <taxon>Lepidoptera</taxon>
        <taxon>Glossata</taxon>
        <taxon>Ditrysia</taxon>
        <taxon>Noctuoidea</taxon>
        <taxon>Noctuidae</taxon>
        <taxon>Noctuinae</taxon>
        <taxon>Hadenini</taxon>
        <taxon>Mythimna</taxon>
    </lineage>
</organism>
<evidence type="ECO:0000256" key="11">
    <source>
        <dbReference type="PROSITE-ProRule" id="PRU00042"/>
    </source>
</evidence>
<dbReference type="InterPro" id="IPR036236">
    <property type="entry name" value="Znf_C2H2_sf"/>
</dbReference>
<feature type="compositionally biased region" description="Acidic residues" evidence="13">
    <location>
        <begin position="206"/>
        <end position="216"/>
    </location>
</feature>
<dbReference type="AlphaFoldDB" id="A0AAD7Y922"/>
<accession>A0AAD7Y922</accession>
<comment type="caution">
    <text evidence="16">The sequence shown here is derived from an EMBL/GenBank/DDBJ whole genome shotgun (WGS) entry which is preliminary data.</text>
</comment>
<dbReference type="Proteomes" id="UP001231518">
    <property type="component" value="Chromosome 30"/>
</dbReference>
<evidence type="ECO:0000256" key="1">
    <source>
        <dbReference type="ARBA" id="ARBA00004123"/>
    </source>
</evidence>
<evidence type="ECO:0000313" key="17">
    <source>
        <dbReference type="Proteomes" id="UP001231518"/>
    </source>
</evidence>
<keyword evidence="8" id="KW-0238">DNA-binding</keyword>
<comment type="similarity">
    <text evidence="2">Belongs to the krueppel C2H2-type zinc-finger protein family.</text>
</comment>
<feature type="domain" description="ZAD" evidence="15">
    <location>
        <begin position="5"/>
        <end position="75"/>
    </location>
</feature>
<evidence type="ECO:0000313" key="16">
    <source>
        <dbReference type="EMBL" id="KAJ8706840.1"/>
    </source>
</evidence>
<dbReference type="Pfam" id="PF00096">
    <property type="entry name" value="zf-C2H2"/>
    <property type="match status" value="5"/>
</dbReference>
<dbReference type="PROSITE" id="PS00028">
    <property type="entry name" value="ZINC_FINGER_C2H2_1"/>
    <property type="match status" value="6"/>
</dbReference>
<evidence type="ECO:0000256" key="7">
    <source>
        <dbReference type="ARBA" id="ARBA00023015"/>
    </source>
</evidence>
<feature type="binding site" evidence="12">
    <location>
        <position position="51"/>
    </location>
    <ligand>
        <name>Zn(2+)</name>
        <dbReference type="ChEBI" id="CHEBI:29105"/>
    </ligand>
</feature>
<feature type="domain" description="C2H2-type" evidence="14">
    <location>
        <begin position="352"/>
        <end position="379"/>
    </location>
</feature>
<feature type="domain" description="C2H2-type" evidence="14">
    <location>
        <begin position="296"/>
        <end position="323"/>
    </location>
</feature>
<evidence type="ECO:0000256" key="4">
    <source>
        <dbReference type="ARBA" id="ARBA00022737"/>
    </source>
</evidence>
<feature type="domain" description="C2H2-type" evidence="14">
    <location>
        <begin position="380"/>
        <end position="407"/>
    </location>
</feature>
<dbReference type="GO" id="GO:0005634">
    <property type="term" value="C:nucleus"/>
    <property type="evidence" value="ECO:0007669"/>
    <property type="project" value="UniProtKB-SubCell"/>
</dbReference>
<feature type="binding site" evidence="12">
    <location>
        <position position="48"/>
    </location>
    <ligand>
        <name>Zn(2+)</name>
        <dbReference type="ChEBI" id="CHEBI:29105"/>
    </ligand>
</feature>
<dbReference type="SUPFAM" id="SSF57667">
    <property type="entry name" value="beta-beta-alpha zinc fingers"/>
    <property type="match status" value="4"/>
</dbReference>
<dbReference type="PANTHER" id="PTHR23235">
    <property type="entry name" value="KRUEPPEL-LIKE TRANSCRIPTION FACTOR"/>
    <property type="match status" value="1"/>
</dbReference>
<dbReference type="SMART" id="SM00355">
    <property type="entry name" value="ZnF_C2H2"/>
    <property type="match status" value="6"/>
</dbReference>
<feature type="binding site" evidence="12">
    <location>
        <position position="10"/>
    </location>
    <ligand>
        <name>Zn(2+)</name>
        <dbReference type="ChEBI" id="CHEBI:29105"/>
    </ligand>
</feature>
<keyword evidence="9" id="KW-0804">Transcription</keyword>
<keyword evidence="7" id="KW-0805">Transcription regulation</keyword>